<dbReference type="STRING" id="28743.ENSCVAP00000014909"/>
<dbReference type="OMA" id="KYDRCTF"/>
<keyword evidence="8" id="KW-1133">Transmembrane helix</keyword>
<dbReference type="GO" id="GO:0006493">
    <property type="term" value="P:protein O-linked glycosylation"/>
    <property type="evidence" value="ECO:0007669"/>
    <property type="project" value="TreeGrafter"/>
</dbReference>
<proteinExistence type="inferred from homology"/>
<keyword evidence="12" id="KW-0325">Glycoprotein</keyword>
<comment type="pathway">
    <text evidence="2">Protein modification; protein glycosylation.</text>
</comment>
<sequence length="318" mass="35609">MRQWKKLLLASVLLLSALLLLGSVRQPAEPHLLPAEEYRLISPLTYRYLLSPPGPCRDSSPFLVLLVPVAPQQAAARRAVRGTWGAPRVGTLTLFFSGIPAEGLQSPQQRALEEESAQHADIIQMDFMDSYQNLTIKTLMMMGWLGAHCPGAPYAMKVDSDIFLNIFHLLRRLRTAPRAGFITGSVISDGRPRRDPSSKWFLSERLFPEERFPPYVSGAAYVFSSDMAPRISWASRFVRPIPLEDVYVGLCLRLLGVRPVYSLSLPLFRNLFQLQKLQYDRCSFSRIIIVNGFQPAELLSSSSALLSSSSGWRCPAVN</sequence>
<keyword evidence="14" id="KW-0732">Signal</keyword>
<evidence type="ECO:0000313" key="15">
    <source>
        <dbReference type="Ensembl" id="ENSCVAP00000014909.1"/>
    </source>
</evidence>
<evidence type="ECO:0000256" key="12">
    <source>
        <dbReference type="ARBA" id="ARBA00023180"/>
    </source>
</evidence>
<dbReference type="Gene3D" id="3.90.550.50">
    <property type="match status" value="1"/>
</dbReference>
<evidence type="ECO:0000256" key="10">
    <source>
        <dbReference type="ARBA" id="ARBA00023098"/>
    </source>
</evidence>
<keyword evidence="9 13" id="KW-0333">Golgi apparatus</keyword>
<dbReference type="GO" id="GO:0006629">
    <property type="term" value="P:lipid metabolic process"/>
    <property type="evidence" value="ECO:0007669"/>
    <property type="project" value="UniProtKB-KW"/>
</dbReference>
<evidence type="ECO:0000256" key="2">
    <source>
        <dbReference type="ARBA" id="ARBA00004922"/>
    </source>
</evidence>
<dbReference type="PANTHER" id="PTHR11214">
    <property type="entry name" value="BETA-1,3-N-ACETYLGLUCOSAMINYLTRANSFERASE"/>
    <property type="match status" value="1"/>
</dbReference>
<comment type="similarity">
    <text evidence="3 13">Belongs to the glycosyltransferase 31 family.</text>
</comment>
<evidence type="ECO:0000256" key="7">
    <source>
        <dbReference type="ARBA" id="ARBA00022968"/>
    </source>
</evidence>
<keyword evidence="6" id="KW-0812">Transmembrane</keyword>
<keyword evidence="5" id="KW-0808">Transferase</keyword>
<evidence type="ECO:0000256" key="5">
    <source>
        <dbReference type="ARBA" id="ARBA00022679"/>
    </source>
</evidence>
<dbReference type="PANTHER" id="PTHR11214:SF361">
    <property type="entry name" value="HEXOSYLTRANSFERASE"/>
    <property type="match status" value="1"/>
</dbReference>
<feature type="signal peptide" evidence="14">
    <location>
        <begin position="1"/>
        <end position="30"/>
    </location>
</feature>
<accession>A0A3Q2D8Z3</accession>
<evidence type="ECO:0000256" key="3">
    <source>
        <dbReference type="ARBA" id="ARBA00008661"/>
    </source>
</evidence>
<keyword evidence="11" id="KW-0472">Membrane</keyword>
<dbReference type="FunFam" id="3.90.550.50:FF:000001">
    <property type="entry name" value="Hexosyltransferase"/>
    <property type="match status" value="1"/>
</dbReference>
<protein>
    <recommendedName>
        <fullName evidence="13">Hexosyltransferase</fullName>
        <ecNumber evidence="13">2.4.1.-</ecNumber>
    </recommendedName>
</protein>
<evidence type="ECO:0000313" key="16">
    <source>
        <dbReference type="Proteomes" id="UP000265020"/>
    </source>
</evidence>
<dbReference type="EC" id="2.4.1.-" evidence="13"/>
<keyword evidence="16" id="KW-1185">Reference proteome</keyword>
<evidence type="ECO:0000256" key="4">
    <source>
        <dbReference type="ARBA" id="ARBA00022676"/>
    </source>
</evidence>
<feature type="chain" id="PRO_5018544372" description="Hexosyltransferase" evidence="14">
    <location>
        <begin position="31"/>
        <end position="318"/>
    </location>
</feature>
<reference evidence="15" key="2">
    <citation type="submission" date="2025-09" db="UniProtKB">
        <authorList>
            <consortium name="Ensembl"/>
        </authorList>
    </citation>
    <scope>IDENTIFICATION</scope>
</reference>
<dbReference type="Proteomes" id="UP000265020">
    <property type="component" value="Unassembled WGS sequence"/>
</dbReference>
<dbReference type="InterPro" id="IPR002659">
    <property type="entry name" value="Glyco_trans_31"/>
</dbReference>
<organism evidence="15 16">
    <name type="scientific">Cyprinodon variegatus</name>
    <name type="common">Sheepshead minnow</name>
    <dbReference type="NCBI Taxonomy" id="28743"/>
    <lineage>
        <taxon>Eukaryota</taxon>
        <taxon>Metazoa</taxon>
        <taxon>Chordata</taxon>
        <taxon>Craniata</taxon>
        <taxon>Vertebrata</taxon>
        <taxon>Euteleostomi</taxon>
        <taxon>Actinopterygii</taxon>
        <taxon>Neopterygii</taxon>
        <taxon>Teleostei</taxon>
        <taxon>Neoteleostei</taxon>
        <taxon>Acanthomorphata</taxon>
        <taxon>Ovalentaria</taxon>
        <taxon>Atherinomorphae</taxon>
        <taxon>Cyprinodontiformes</taxon>
        <taxon>Cyprinodontidae</taxon>
        <taxon>Cyprinodon</taxon>
    </lineage>
</organism>
<dbReference type="Pfam" id="PF01762">
    <property type="entry name" value="Galactosyl_T"/>
    <property type="match status" value="1"/>
</dbReference>
<dbReference type="InterPro" id="IPR029044">
    <property type="entry name" value="Nucleotide-diphossugar_trans"/>
</dbReference>
<evidence type="ECO:0000256" key="14">
    <source>
        <dbReference type="SAM" id="SignalP"/>
    </source>
</evidence>
<dbReference type="GO" id="GO:0008499">
    <property type="term" value="F:N-acetyl-beta-D-glucosaminide beta-(1,3)-galactosyltransferase activity"/>
    <property type="evidence" value="ECO:0007669"/>
    <property type="project" value="TreeGrafter"/>
</dbReference>
<keyword evidence="4 13" id="KW-0328">Glycosyltransferase</keyword>
<dbReference type="AlphaFoldDB" id="A0A3Q2D8Z3"/>
<dbReference type="GeneTree" id="ENSGT00940000164876"/>
<evidence type="ECO:0000256" key="9">
    <source>
        <dbReference type="ARBA" id="ARBA00023034"/>
    </source>
</evidence>
<reference evidence="15" key="1">
    <citation type="submission" date="2025-08" db="UniProtKB">
        <authorList>
            <consortium name="Ensembl"/>
        </authorList>
    </citation>
    <scope>IDENTIFICATION</scope>
</reference>
<evidence type="ECO:0000256" key="8">
    <source>
        <dbReference type="ARBA" id="ARBA00022989"/>
    </source>
</evidence>
<dbReference type="GO" id="GO:0000139">
    <property type="term" value="C:Golgi membrane"/>
    <property type="evidence" value="ECO:0007669"/>
    <property type="project" value="UniProtKB-SubCell"/>
</dbReference>
<keyword evidence="10" id="KW-0443">Lipid metabolism</keyword>
<evidence type="ECO:0000256" key="1">
    <source>
        <dbReference type="ARBA" id="ARBA00004323"/>
    </source>
</evidence>
<dbReference type="SUPFAM" id="SSF53448">
    <property type="entry name" value="Nucleotide-diphospho-sugar transferases"/>
    <property type="match status" value="1"/>
</dbReference>
<evidence type="ECO:0000256" key="11">
    <source>
        <dbReference type="ARBA" id="ARBA00023136"/>
    </source>
</evidence>
<evidence type="ECO:0000256" key="13">
    <source>
        <dbReference type="RuleBase" id="RU363063"/>
    </source>
</evidence>
<name>A0A3Q2D8Z3_CYPVA</name>
<comment type="subcellular location">
    <subcellularLocation>
        <location evidence="1 13">Golgi apparatus membrane</location>
        <topology evidence="1 13">Single-pass type II membrane protein</topology>
    </subcellularLocation>
</comment>
<dbReference type="Ensembl" id="ENSCVAT00000022863.1">
    <property type="protein sequence ID" value="ENSCVAP00000014909.1"/>
    <property type="gene ID" value="ENSCVAG00000017648.1"/>
</dbReference>
<keyword evidence="7" id="KW-0735">Signal-anchor</keyword>
<evidence type="ECO:0000256" key="6">
    <source>
        <dbReference type="ARBA" id="ARBA00022692"/>
    </source>
</evidence>